<evidence type="ECO:0000256" key="1">
    <source>
        <dbReference type="SAM" id="MobiDB-lite"/>
    </source>
</evidence>
<evidence type="ECO:0000313" key="3">
    <source>
        <dbReference type="EMBL" id="CAK0781974.1"/>
    </source>
</evidence>
<feature type="signal peptide" evidence="2">
    <location>
        <begin position="1"/>
        <end position="24"/>
    </location>
</feature>
<comment type="caution">
    <text evidence="3">The sequence shown here is derived from an EMBL/GenBank/DDBJ whole genome shotgun (WGS) entry which is preliminary data.</text>
</comment>
<accession>A0AAV1I4N5</accession>
<evidence type="ECO:0008006" key="5">
    <source>
        <dbReference type="Google" id="ProtNLM"/>
    </source>
</evidence>
<protein>
    <recommendedName>
        <fullName evidence="5">Extracellular protein</fullName>
    </recommendedName>
</protein>
<feature type="chain" id="PRO_5043415632" description="Extracellular protein" evidence="2">
    <location>
        <begin position="25"/>
        <end position="301"/>
    </location>
</feature>
<dbReference type="Proteomes" id="UP001314263">
    <property type="component" value="Unassembled WGS sequence"/>
</dbReference>
<sequence>MRQESRLKTAACLLLLLLVRPSSCQFIFNPTIPGNAIIGVPGVALPSQAFLDQQALAISESLLAKNGGDPVKAFQEGQILFNSSAIYASGMAAHHGNTSAISSLLAAVQNNEIANVTFQIGTAIANMLPNRIGLDKLQFNYTQSVLGLITAATGINYEPCIISAGAAGAVLAATAIGISPRIFNTGPLGAGIIAEAISINPALLYIAPSAAPNVAVGYSVTPALITIAPTQLLQANVGESIAPYGISIGLAPPPAGPAAPGPAPAQAPNQAPPAAAPAQPAPDAGLPGAAQPGSLAAGESG</sequence>
<keyword evidence="2" id="KW-0732">Signal</keyword>
<name>A0AAV1I4N5_9CHLO</name>
<proteinExistence type="predicted"/>
<keyword evidence="4" id="KW-1185">Reference proteome</keyword>
<evidence type="ECO:0000313" key="4">
    <source>
        <dbReference type="Proteomes" id="UP001314263"/>
    </source>
</evidence>
<gene>
    <name evidence="3" type="ORF">CVIRNUC_005520</name>
</gene>
<organism evidence="3 4">
    <name type="scientific">Coccomyxa viridis</name>
    <dbReference type="NCBI Taxonomy" id="1274662"/>
    <lineage>
        <taxon>Eukaryota</taxon>
        <taxon>Viridiplantae</taxon>
        <taxon>Chlorophyta</taxon>
        <taxon>core chlorophytes</taxon>
        <taxon>Trebouxiophyceae</taxon>
        <taxon>Trebouxiophyceae incertae sedis</taxon>
        <taxon>Coccomyxaceae</taxon>
        <taxon>Coccomyxa</taxon>
    </lineage>
</organism>
<feature type="compositionally biased region" description="Pro residues" evidence="1">
    <location>
        <begin position="255"/>
        <end position="275"/>
    </location>
</feature>
<feature type="compositionally biased region" description="Low complexity" evidence="1">
    <location>
        <begin position="276"/>
        <end position="293"/>
    </location>
</feature>
<reference evidence="3 4" key="1">
    <citation type="submission" date="2023-10" db="EMBL/GenBank/DDBJ databases">
        <authorList>
            <person name="Maclean D."/>
            <person name="Macfadyen A."/>
        </authorList>
    </citation>
    <scope>NUCLEOTIDE SEQUENCE [LARGE SCALE GENOMIC DNA]</scope>
</reference>
<dbReference type="AlphaFoldDB" id="A0AAV1I4N5"/>
<evidence type="ECO:0000256" key="2">
    <source>
        <dbReference type="SAM" id="SignalP"/>
    </source>
</evidence>
<dbReference type="EMBL" id="CAUYUE010000006">
    <property type="protein sequence ID" value="CAK0781974.1"/>
    <property type="molecule type" value="Genomic_DNA"/>
</dbReference>
<feature type="region of interest" description="Disordered" evidence="1">
    <location>
        <begin position="255"/>
        <end position="301"/>
    </location>
</feature>